<dbReference type="AlphaFoldDB" id="A0A415L7R6"/>
<gene>
    <name evidence="3" type="ORF">DW018_08685</name>
</gene>
<name>A0A415L7R6_9FIRM</name>
<keyword evidence="1" id="KW-0472">Membrane</keyword>
<dbReference type="GeneID" id="66467319"/>
<evidence type="ECO:0000313" key="4">
    <source>
        <dbReference type="Proteomes" id="UP000283314"/>
    </source>
</evidence>
<evidence type="ECO:0000256" key="1">
    <source>
        <dbReference type="SAM" id="Phobius"/>
    </source>
</evidence>
<reference evidence="3 4" key="1">
    <citation type="submission" date="2018-08" db="EMBL/GenBank/DDBJ databases">
        <title>A genome reference for cultivated species of the human gut microbiota.</title>
        <authorList>
            <person name="Zou Y."/>
            <person name="Xue W."/>
            <person name="Luo G."/>
        </authorList>
    </citation>
    <scope>NUCLEOTIDE SEQUENCE [LARGE SCALE GENOMIC DNA]</scope>
    <source>
        <strain evidence="3 4">AF37-4</strain>
    </source>
</reference>
<dbReference type="Proteomes" id="UP000283314">
    <property type="component" value="Unassembled WGS sequence"/>
</dbReference>
<sequence>MNIERIKKCQNCGKELPTEARFCPYCMTKLIDEDGTIIKKTSVNRKRNIFIIIAIILVVVVAGEVGVMFYLKRPESKQVTKNISSTKQQGYDNYLGVWYGENVKDIHKDGGEKVEICKVEGDTVIFCVEHISKGFNKVATIEYMKVNLVNGESNFSFTDDGKGNAGNGIIRLNNNKIYVRINLNNESQTTDWDIAMDTNFRQVQKLSKNQQIDVKDLLGQYYEDVKGRLGNRTNVNNTGDYLEYEYEGGVNLRVVYDGVAQTYNVVGIQIFYDYFKGNYSIRYEGIDNNSKKNDVRKKFSKIDNEDDFSKGKYVDIFSSEKDLNVAKFYYDNDESVDEIEYN</sequence>
<proteinExistence type="predicted"/>
<protein>
    <submittedName>
        <fullName evidence="3">Zinc ribbon domain-containing protein</fullName>
    </submittedName>
</protein>
<dbReference type="EMBL" id="QROT01000006">
    <property type="protein sequence ID" value="RHL44586.1"/>
    <property type="molecule type" value="Genomic_DNA"/>
</dbReference>
<evidence type="ECO:0000259" key="2">
    <source>
        <dbReference type="Pfam" id="PF13240"/>
    </source>
</evidence>
<feature type="domain" description="Zinc-ribbon" evidence="2">
    <location>
        <begin position="8"/>
        <end position="26"/>
    </location>
</feature>
<dbReference type="InterPro" id="IPR026870">
    <property type="entry name" value="Zinc_ribbon_dom"/>
</dbReference>
<dbReference type="RefSeq" id="WP_118379947.1">
    <property type="nucleotide sequence ID" value="NZ_CABJDQ010000006.1"/>
</dbReference>
<organism evidence="3 4">
    <name type="scientific">Eubacterium ventriosum</name>
    <dbReference type="NCBI Taxonomy" id="39496"/>
    <lineage>
        <taxon>Bacteria</taxon>
        <taxon>Bacillati</taxon>
        <taxon>Bacillota</taxon>
        <taxon>Clostridia</taxon>
        <taxon>Eubacteriales</taxon>
        <taxon>Eubacteriaceae</taxon>
        <taxon>Eubacterium</taxon>
    </lineage>
</organism>
<accession>A0A415L7R6</accession>
<dbReference type="Pfam" id="PF13240">
    <property type="entry name" value="Zn_Ribbon_1"/>
    <property type="match status" value="1"/>
</dbReference>
<evidence type="ECO:0000313" key="3">
    <source>
        <dbReference type="EMBL" id="RHL44586.1"/>
    </source>
</evidence>
<keyword evidence="1" id="KW-0812">Transmembrane</keyword>
<comment type="caution">
    <text evidence="3">The sequence shown here is derived from an EMBL/GenBank/DDBJ whole genome shotgun (WGS) entry which is preliminary data.</text>
</comment>
<keyword evidence="1" id="KW-1133">Transmembrane helix</keyword>
<feature type="transmembrane region" description="Helical" evidence="1">
    <location>
        <begin position="49"/>
        <end position="71"/>
    </location>
</feature>